<feature type="domain" description="Major facilitator superfamily (MFS) profile" evidence="8">
    <location>
        <begin position="16"/>
        <end position="462"/>
    </location>
</feature>
<dbReference type="InterPro" id="IPR020846">
    <property type="entry name" value="MFS_dom"/>
</dbReference>
<evidence type="ECO:0000256" key="6">
    <source>
        <dbReference type="ARBA" id="ARBA00023136"/>
    </source>
</evidence>
<name>A0ABP3SF94_9ACTN</name>
<dbReference type="InterPro" id="IPR011701">
    <property type="entry name" value="MFS"/>
</dbReference>
<accession>A0ABP3SF94</accession>
<feature type="transmembrane region" description="Helical" evidence="7">
    <location>
        <begin position="107"/>
        <end position="127"/>
    </location>
</feature>
<keyword evidence="10" id="KW-1185">Reference proteome</keyword>
<feature type="transmembrane region" description="Helical" evidence="7">
    <location>
        <begin position="436"/>
        <end position="457"/>
    </location>
</feature>
<evidence type="ECO:0000313" key="10">
    <source>
        <dbReference type="Proteomes" id="UP001500957"/>
    </source>
</evidence>
<dbReference type="EMBL" id="BAAAHE010000049">
    <property type="protein sequence ID" value="GAA0636212.1"/>
    <property type="molecule type" value="Genomic_DNA"/>
</dbReference>
<feature type="transmembrane region" description="Helical" evidence="7">
    <location>
        <begin position="339"/>
        <end position="357"/>
    </location>
</feature>
<evidence type="ECO:0000259" key="8">
    <source>
        <dbReference type="PROSITE" id="PS50850"/>
    </source>
</evidence>
<keyword evidence="3" id="KW-1003">Cell membrane</keyword>
<organism evidence="9 10">
    <name type="scientific">Sporichthya brevicatena</name>
    <dbReference type="NCBI Taxonomy" id="171442"/>
    <lineage>
        <taxon>Bacteria</taxon>
        <taxon>Bacillati</taxon>
        <taxon>Actinomycetota</taxon>
        <taxon>Actinomycetes</taxon>
        <taxon>Sporichthyales</taxon>
        <taxon>Sporichthyaceae</taxon>
        <taxon>Sporichthya</taxon>
    </lineage>
</organism>
<feature type="transmembrane region" description="Helical" evidence="7">
    <location>
        <begin position="169"/>
        <end position="188"/>
    </location>
</feature>
<dbReference type="PANTHER" id="PTHR42718:SF46">
    <property type="entry name" value="BLR6921 PROTEIN"/>
    <property type="match status" value="1"/>
</dbReference>
<reference evidence="10" key="1">
    <citation type="journal article" date="2019" name="Int. J. Syst. Evol. Microbiol.">
        <title>The Global Catalogue of Microorganisms (GCM) 10K type strain sequencing project: providing services to taxonomists for standard genome sequencing and annotation.</title>
        <authorList>
            <consortium name="The Broad Institute Genomics Platform"/>
            <consortium name="The Broad Institute Genome Sequencing Center for Infectious Disease"/>
            <person name="Wu L."/>
            <person name="Ma J."/>
        </authorList>
    </citation>
    <scope>NUCLEOTIDE SEQUENCE [LARGE SCALE GENOMIC DNA]</scope>
    <source>
        <strain evidence="10">JCM 10671</strain>
    </source>
</reference>
<feature type="transmembrane region" description="Helical" evidence="7">
    <location>
        <begin position="52"/>
        <end position="70"/>
    </location>
</feature>
<evidence type="ECO:0000256" key="5">
    <source>
        <dbReference type="ARBA" id="ARBA00022989"/>
    </source>
</evidence>
<keyword evidence="5 7" id="KW-1133">Transmembrane helix</keyword>
<feature type="transmembrane region" description="Helical" evidence="7">
    <location>
        <begin position="269"/>
        <end position="293"/>
    </location>
</feature>
<dbReference type="SUPFAM" id="SSF103473">
    <property type="entry name" value="MFS general substrate transporter"/>
    <property type="match status" value="1"/>
</dbReference>
<keyword evidence="4 7" id="KW-0812">Transmembrane</keyword>
<dbReference type="Proteomes" id="UP001500957">
    <property type="component" value="Unassembled WGS sequence"/>
</dbReference>
<evidence type="ECO:0000256" key="7">
    <source>
        <dbReference type="SAM" id="Phobius"/>
    </source>
</evidence>
<comment type="subcellular location">
    <subcellularLocation>
        <location evidence="1">Cell membrane</location>
        <topology evidence="1">Multi-pass membrane protein</topology>
    </subcellularLocation>
</comment>
<evidence type="ECO:0000256" key="3">
    <source>
        <dbReference type="ARBA" id="ARBA00022475"/>
    </source>
</evidence>
<feature type="transmembrane region" description="Helical" evidence="7">
    <location>
        <begin position="232"/>
        <end position="249"/>
    </location>
</feature>
<dbReference type="CDD" id="cd17504">
    <property type="entry name" value="MFS_MMR_MDR_like"/>
    <property type="match status" value="1"/>
</dbReference>
<feature type="transmembrane region" description="Helical" evidence="7">
    <location>
        <begin position="139"/>
        <end position="157"/>
    </location>
</feature>
<dbReference type="Gene3D" id="1.20.1250.20">
    <property type="entry name" value="MFS general substrate transporter like domains"/>
    <property type="match status" value="1"/>
</dbReference>
<feature type="transmembrane region" description="Helical" evidence="7">
    <location>
        <begin position="409"/>
        <end position="430"/>
    </location>
</feature>
<gene>
    <name evidence="9" type="ORF">GCM10009547_45590</name>
</gene>
<keyword evidence="2" id="KW-0813">Transport</keyword>
<feature type="transmembrane region" description="Helical" evidence="7">
    <location>
        <begin position="313"/>
        <end position="332"/>
    </location>
</feature>
<comment type="caution">
    <text evidence="9">The sequence shown here is derived from an EMBL/GenBank/DDBJ whole genome shotgun (WGS) entry which is preliminary data.</text>
</comment>
<feature type="transmembrane region" description="Helical" evidence="7">
    <location>
        <begin position="200"/>
        <end position="220"/>
    </location>
</feature>
<dbReference type="RefSeq" id="WP_344609162.1">
    <property type="nucleotide sequence ID" value="NZ_BAAAHE010000049.1"/>
</dbReference>
<dbReference type="Pfam" id="PF07690">
    <property type="entry name" value="MFS_1"/>
    <property type="match status" value="1"/>
</dbReference>
<feature type="transmembrane region" description="Helical" evidence="7">
    <location>
        <begin position="82"/>
        <end position="101"/>
    </location>
</feature>
<feature type="transmembrane region" description="Helical" evidence="7">
    <location>
        <begin position="363"/>
        <end position="388"/>
    </location>
</feature>
<evidence type="ECO:0000313" key="9">
    <source>
        <dbReference type="EMBL" id="GAA0636212.1"/>
    </source>
</evidence>
<evidence type="ECO:0000256" key="1">
    <source>
        <dbReference type="ARBA" id="ARBA00004651"/>
    </source>
</evidence>
<evidence type="ECO:0000256" key="2">
    <source>
        <dbReference type="ARBA" id="ARBA00022448"/>
    </source>
</evidence>
<proteinExistence type="predicted"/>
<keyword evidence="6 7" id="KW-0472">Membrane</keyword>
<protein>
    <submittedName>
        <fullName evidence="9">MFS transporter</fullName>
    </submittedName>
</protein>
<dbReference type="InterPro" id="IPR036259">
    <property type="entry name" value="MFS_trans_sf"/>
</dbReference>
<dbReference type="PROSITE" id="PS50850">
    <property type="entry name" value="MFS"/>
    <property type="match status" value="1"/>
</dbReference>
<dbReference type="PANTHER" id="PTHR42718">
    <property type="entry name" value="MAJOR FACILITATOR SUPERFAMILY MULTIDRUG TRANSPORTER MFSC"/>
    <property type="match status" value="1"/>
</dbReference>
<dbReference type="Gene3D" id="1.20.1720.10">
    <property type="entry name" value="Multidrug resistance protein D"/>
    <property type="match status" value="1"/>
</dbReference>
<evidence type="ECO:0000256" key="4">
    <source>
        <dbReference type="ARBA" id="ARBA00022692"/>
    </source>
</evidence>
<sequence length="496" mass="51307">MTPPGHAPARPHHNLTLAVLLLATLSYALQQTLVSPALPAIQRDLNTSTTAVTYTLTAFLLSASVATPIAGRLGDMFGKKRMLVIALGVFAFGSLLCAFAPSIELLIAGRVVQGGGAAVFPLSFAIVRDEFPRERVPGAVGTLSATFGIGGGAGVVLSGVIVDHLSYEWVFRFGFLVVVAALFMAWRFVPESPVTSPAKIDWGGAVLMSGGLIALLVGVSEGNHWGWTDARILGLFATSAILLLGWGLFEYRHPQPLVDMAMMRERTVLTTNLAGVLVGFGMFSLFILVPQFVQAPESTGYGFGASVTEAGLFLLPATAVTLVAGPVAGWLGGRIGPQIPLAGGLLVALVAYVFLALEHSSATSILVATGLFGLGLGFAFASMINVIIGAVEPTKTGVATGMNTIMRTIGGSLGGQVAAAILTGHLVNGYASEHGFAVAFWVCAATVAGAFGVALLIPRQKRSAEPEVATGVPLVETETPTVPRVVGAVPPRRLAS</sequence>